<dbReference type="AlphaFoldDB" id="A0A7D4PRR4"/>
<dbReference type="PROSITE" id="PS50042">
    <property type="entry name" value="CNMP_BINDING_3"/>
    <property type="match status" value="1"/>
</dbReference>
<gene>
    <name evidence="2" type="ORF">HQ865_01075</name>
</gene>
<evidence type="ECO:0000313" key="3">
    <source>
        <dbReference type="Proteomes" id="UP000505355"/>
    </source>
</evidence>
<protein>
    <submittedName>
        <fullName evidence="2">Crp/Fnr family transcriptional regulator</fullName>
    </submittedName>
</protein>
<organism evidence="2 3">
    <name type="scientific">Mucilaginibacter mali</name>
    <dbReference type="NCBI Taxonomy" id="2740462"/>
    <lineage>
        <taxon>Bacteria</taxon>
        <taxon>Pseudomonadati</taxon>
        <taxon>Bacteroidota</taxon>
        <taxon>Sphingobacteriia</taxon>
        <taxon>Sphingobacteriales</taxon>
        <taxon>Sphingobacteriaceae</taxon>
        <taxon>Mucilaginibacter</taxon>
    </lineage>
</organism>
<dbReference type="InterPro" id="IPR000595">
    <property type="entry name" value="cNMP-bd_dom"/>
</dbReference>
<evidence type="ECO:0000313" key="2">
    <source>
        <dbReference type="EMBL" id="QKJ28408.1"/>
    </source>
</evidence>
<evidence type="ECO:0000259" key="1">
    <source>
        <dbReference type="PROSITE" id="PS50042"/>
    </source>
</evidence>
<dbReference type="InterPro" id="IPR018490">
    <property type="entry name" value="cNMP-bd_dom_sf"/>
</dbReference>
<feature type="domain" description="Cyclic nucleotide-binding" evidence="1">
    <location>
        <begin position="13"/>
        <end position="114"/>
    </location>
</feature>
<dbReference type="Gene3D" id="2.60.120.10">
    <property type="entry name" value="Jelly Rolls"/>
    <property type="match status" value="1"/>
</dbReference>
<dbReference type="InterPro" id="IPR014710">
    <property type="entry name" value="RmlC-like_jellyroll"/>
</dbReference>
<sequence length="191" mass="21897">MNSAADFIHRLNRTKTLSLKLSNLLMEAFRINRFEAQETFLSPGNHASCIYFIESGLVRGAIEGPVEKLSTWFKRDGDIIVPHGLVNQQPSEEYISAVFKTTLIALPFKNLQKISETVPEAMELMILLMAETASELHYREKLLRIPTAKDRYSYLNANEDFILKRVPQYLVASYLNVTKETFSRLHKGLPY</sequence>
<dbReference type="Proteomes" id="UP000505355">
    <property type="component" value="Chromosome"/>
</dbReference>
<dbReference type="SUPFAM" id="SSF51206">
    <property type="entry name" value="cAMP-binding domain-like"/>
    <property type="match status" value="1"/>
</dbReference>
<accession>A0A7D4PRR4</accession>
<dbReference type="KEGG" id="mmab:HQ865_01075"/>
<dbReference type="RefSeq" id="WP_173413110.1">
    <property type="nucleotide sequence ID" value="NZ_CP054139.1"/>
</dbReference>
<reference evidence="2 3" key="1">
    <citation type="submission" date="2020-05" db="EMBL/GenBank/DDBJ databases">
        <title>Mucilaginibacter mali sp. nov.</title>
        <authorList>
            <person name="Kim H.S."/>
            <person name="Lee K.C."/>
            <person name="Suh M.K."/>
            <person name="Kim J.-S."/>
            <person name="Han K.-I."/>
            <person name="Eom M.K."/>
            <person name="Shin Y.K."/>
            <person name="Lee J.-S."/>
        </authorList>
    </citation>
    <scope>NUCLEOTIDE SEQUENCE [LARGE SCALE GENOMIC DNA]</scope>
    <source>
        <strain evidence="2 3">G2-14</strain>
    </source>
</reference>
<name>A0A7D4PRR4_9SPHI</name>
<dbReference type="EMBL" id="CP054139">
    <property type="protein sequence ID" value="QKJ28408.1"/>
    <property type="molecule type" value="Genomic_DNA"/>
</dbReference>
<proteinExistence type="predicted"/>
<keyword evidence="3" id="KW-1185">Reference proteome</keyword>